<comment type="similarity">
    <text evidence="9">Belongs to the FtsQ/DivIB family. FtsQ subfamily.</text>
</comment>
<evidence type="ECO:0000256" key="7">
    <source>
        <dbReference type="ARBA" id="ARBA00023136"/>
    </source>
</evidence>
<feature type="domain" description="POTRA" evidence="10">
    <location>
        <begin position="38"/>
        <end position="111"/>
    </location>
</feature>
<keyword evidence="5 9" id="KW-0812">Transmembrane</keyword>
<evidence type="ECO:0000313" key="12">
    <source>
        <dbReference type="Proteomes" id="UP000029629"/>
    </source>
</evidence>
<dbReference type="GO" id="GO:0090529">
    <property type="term" value="P:cell septum assembly"/>
    <property type="evidence" value="ECO:0007669"/>
    <property type="project" value="InterPro"/>
</dbReference>
<name>A0A095ZBK4_9BURK</name>
<keyword evidence="12" id="KW-1185">Reference proteome</keyword>
<evidence type="ECO:0000256" key="2">
    <source>
        <dbReference type="ARBA" id="ARBA00022475"/>
    </source>
</evidence>
<dbReference type="InterPro" id="IPR005548">
    <property type="entry name" value="Cell_div_FtsQ/DivIB_C"/>
</dbReference>
<dbReference type="InterPro" id="IPR026579">
    <property type="entry name" value="FtsQ"/>
</dbReference>
<dbReference type="eggNOG" id="COG1589">
    <property type="taxonomic scope" value="Bacteria"/>
</dbReference>
<dbReference type="HAMAP" id="MF_00911">
    <property type="entry name" value="FtsQ_subfam"/>
    <property type="match status" value="1"/>
</dbReference>
<dbReference type="Gene3D" id="3.10.20.310">
    <property type="entry name" value="membrane protein fhac"/>
    <property type="match status" value="1"/>
</dbReference>
<accession>A0A095ZBK4</accession>
<dbReference type="InterPro" id="IPR045335">
    <property type="entry name" value="FtsQ_C_sf"/>
</dbReference>
<dbReference type="PANTHER" id="PTHR35851">
    <property type="entry name" value="CELL DIVISION PROTEIN FTSQ"/>
    <property type="match status" value="1"/>
</dbReference>
<evidence type="ECO:0000256" key="9">
    <source>
        <dbReference type="HAMAP-Rule" id="MF_00911"/>
    </source>
</evidence>
<dbReference type="Pfam" id="PF03799">
    <property type="entry name" value="FtsQ_DivIB_C"/>
    <property type="match status" value="1"/>
</dbReference>
<keyword evidence="4 9" id="KW-0132">Cell division</keyword>
<evidence type="ECO:0000259" key="10">
    <source>
        <dbReference type="PROSITE" id="PS51779"/>
    </source>
</evidence>
<dbReference type="GO" id="GO:0032153">
    <property type="term" value="C:cell division site"/>
    <property type="evidence" value="ECO:0007669"/>
    <property type="project" value="UniProtKB-UniRule"/>
</dbReference>
<comment type="subcellular location">
    <subcellularLocation>
        <location evidence="9">Cell inner membrane</location>
        <topology evidence="9">Single-pass type II membrane protein</topology>
    </subcellularLocation>
    <subcellularLocation>
        <location evidence="1">Membrane</location>
    </subcellularLocation>
    <text evidence="9">Localizes to the division septum.</text>
</comment>
<evidence type="ECO:0000256" key="4">
    <source>
        <dbReference type="ARBA" id="ARBA00022618"/>
    </source>
</evidence>
<evidence type="ECO:0000256" key="8">
    <source>
        <dbReference type="ARBA" id="ARBA00023306"/>
    </source>
</evidence>
<sequence>MIFSDPRFINRIAGFLTVVGVLILLGALGYRVMNLPMFNITRIVLEPKQGDVLSYASPASIQSTLDGQVQGNFFTLDLLKVQRILSSSPWVRHVDITRLWPNGLLLRIEEHEPFALWNDEALINTWGEKYLANRGEVDRLDDLPQFFGPDGSEHLVVQRYAELVRWLSPISLSVKELGLSDRYSWRILLDNNITVIIGRDPGAEIANPYDGMGAMSFAETIQRFVRSWPALLKRIDGRQVERIDLRYTRGFAVTFADTAGSKSSDKP</sequence>
<dbReference type="PANTHER" id="PTHR35851:SF1">
    <property type="entry name" value="CELL DIVISION PROTEIN FTSQ"/>
    <property type="match status" value="1"/>
</dbReference>
<organism evidence="11 12">
    <name type="scientific">Oligella urethralis DNF00040</name>
    <dbReference type="NCBI Taxonomy" id="1401065"/>
    <lineage>
        <taxon>Bacteria</taxon>
        <taxon>Pseudomonadati</taxon>
        <taxon>Pseudomonadota</taxon>
        <taxon>Betaproteobacteria</taxon>
        <taxon>Burkholderiales</taxon>
        <taxon>Alcaligenaceae</taxon>
        <taxon>Oligella</taxon>
    </lineage>
</organism>
<reference evidence="11 12" key="1">
    <citation type="submission" date="2014-07" db="EMBL/GenBank/DDBJ databases">
        <authorList>
            <person name="McCorrison J."/>
            <person name="Sanka R."/>
            <person name="Torralba M."/>
            <person name="Gillis M."/>
            <person name="Haft D.H."/>
            <person name="Methe B."/>
            <person name="Sutton G."/>
            <person name="Nelson K.E."/>
        </authorList>
    </citation>
    <scope>NUCLEOTIDE SEQUENCE [LARGE SCALE GENOMIC DNA]</scope>
    <source>
        <strain evidence="11 12">DNF00040</strain>
    </source>
</reference>
<comment type="function">
    <text evidence="9">Essential cell division protein. May link together the upstream cell division proteins, which are predominantly cytoplasmic, with the downstream cell division proteins, which are predominantly periplasmic. May control correct divisome assembly.</text>
</comment>
<evidence type="ECO:0000313" key="11">
    <source>
        <dbReference type="EMBL" id="KGF32155.1"/>
    </source>
</evidence>
<dbReference type="InterPro" id="IPR013685">
    <property type="entry name" value="POTRA_FtsQ_type"/>
</dbReference>
<gene>
    <name evidence="9" type="primary">ftsQ</name>
    <name evidence="11" type="ORF">HMPREF2130_01420</name>
</gene>
<keyword evidence="6 9" id="KW-1133">Transmembrane helix</keyword>
<keyword evidence="3 9" id="KW-0997">Cell inner membrane</keyword>
<dbReference type="InterPro" id="IPR034746">
    <property type="entry name" value="POTRA"/>
</dbReference>
<evidence type="ECO:0000256" key="5">
    <source>
        <dbReference type="ARBA" id="ARBA00022692"/>
    </source>
</evidence>
<evidence type="ECO:0000256" key="3">
    <source>
        <dbReference type="ARBA" id="ARBA00022519"/>
    </source>
</evidence>
<comment type="caution">
    <text evidence="11">The sequence shown here is derived from an EMBL/GenBank/DDBJ whole genome shotgun (WGS) entry which is preliminary data.</text>
</comment>
<dbReference type="RefSeq" id="WP_018026543.1">
    <property type="nucleotide sequence ID" value="NZ_JRNI01000006.1"/>
</dbReference>
<dbReference type="Pfam" id="PF08478">
    <property type="entry name" value="POTRA_1"/>
    <property type="match status" value="1"/>
</dbReference>
<keyword evidence="7 9" id="KW-0472">Membrane</keyword>
<keyword evidence="2 9" id="KW-1003">Cell membrane</keyword>
<dbReference type="OrthoDB" id="9790370at2"/>
<evidence type="ECO:0000256" key="6">
    <source>
        <dbReference type="ARBA" id="ARBA00022989"/>
    </source>
</evidence>
<comment type="subunit">
    <text evidence="9">Part of a complex composed of FtsB, FtsL and FtsQ.</text>
</comment>
<dbReference type="Gene3D" id="3.40.50.11690">
    <property type="entry name" value="Cell division protein FtsQ/DivIB"/>
    <property type="match status" value="1"/>
</dbReference>
<dbReference type="Proteomes" id="UP000029629">
    <property type="component" value="Unassembled WGS sequence"/>
</dbReference>
<dbReference type="GO" id="GO:0043093">
    <property type="term" value="P:FtsZ-dependent cytokinesis"/>
    <property type="evidence" value="ECO:0007669"/>
    <property type="project" value="UniProtKB-UniRule"/>
</dbReference>
<feature type="transmembrane region" description="Helical" evidence="9">
    <location>
        <begin position="12"/>
        <end position="33"/>
    </location>
</feature>
<dbReference type="AlphaFoldDB" id="A0A095ZBK4"/>
<dbReference type="PROSITE" id="PS51779">
    <property type="entry name" value="POTRA"/>
    <property type="match status" value="1"/>
</dbReference>
<proteinExistence type="inferred from homology"/>
<keyword evidence="8 9" id="KW-0131">Cell cycle</keyword>
<dbReference type="EMBL" id="JRNI01000006">
    <property type="protein sequence ID" value="KGF32155.1"/>
    <property type="molecule type" value="Genomic_DNA"/>
</dbReference>
<evidence type="ECO:0000256" key="1">
    <source>
        <dbReference type="ARBA" id="ARBA00004370"/>
    </source>
</evidence>
<dbReference type="GeneID" id="93428609"/>
<protein>
    <recommendedName>
        <fullName evidence="9">Cell division protein FtsQ</fullName>
    </recommendedName>
</protein>
<dbReference type="GO" id="GO:0005886">
    <property type="term" value="C:plasma membrane"/>
    <property type="evidence" value="ECO:0007669"/>
    <property type="project" value="UniProtKB-SubCell"/>
</dbReference>